<evidence type="ECO:0000313" key="2">
    <source>
        <dbReference type="EMBL" id="MDN7931911.1"/>
    </source>
</evidence>
<gene>
    <name evidence="2" type="ORF">QZM52_11500</name>
</gene>
<feature type="compositionally biased region" description="Polar residues" evidence="1">
    <location>
        <begin position="1"/>
        <end position="10"/>
    </location>
</feature>
<comment type="caution">
    <text evidence="2">The sequence shown here is derived from an EMBL/GenBank/DDBJ whole genome shotgun (WGS) entry which is preliminary data.</text>
</comment>
<proteinExistence type="predicted"/>
<dbReference type="EMBL" id="JAUJSQ010000003">
    <property type="protein sequence ID" value="MDN7931911.1"/>
    <property type="molecule type" value="Genomic_DNA"/>
</dbReference>
<evidence type="ECO:0000313" key="3">
    <source>
        <dbReference type="Proteomes" id="UP001171606"/>
    </source>
</evidence>
<dbReference type="RefSeq" id="WP_226241503.1">
    <property type="nucleotide sequence ID" value="NZ_JAIZQJ010000005.1"/>
</dbReference>
<reference evidence="2" key="1">
    <citation type="submission" date="2023-07" db="EMBL/GenBank/DDBJ databases">
        <title>A collection of bacterial strains from the Burkholderia cepacia Research Laboratory and Repository.</title>
        <authorList>
            <person name="Lipuma J."/>
            <person name="Spilker T."/>
            <person name="Caverly L."/>
        </authorList>
    </citation>
    <scope>NUCLEOTIDE SEQUENCE</scope>
    <source>
        <strain evidence="2">AU42020</strain>
    </source>
</reference>
<accession>A0ABT8PAC4</accession>
<protein>
    <submittedName>
        <fullName evidence="2">Uncharacterized protein</fullName>
    </submittedName>
</protein>
<name>A0ABT8PAC4_9BURK</name>
<organism evidence="2 3">
    <name type="scientific">Burkholderia metallica</name>
    <dbReference type="NCBI Taxonomy" id="488729"/>
    <lineage>
        <taxon>Bacteria</taxon>
        <taxon>Pseudomonadati</taxon>
        <taxon>Pseudomonadota</taxon>
        <taxon>Betaproteobacteria</taxon>
        <taxon>Burkholderiales</taxon>
        <taxon>Burkholderiaceae</taxon>
        <taxon>Burkholderia</taxon>
        <taxon>Burkholderia cepacia complex</taxon>
    </lineage>
</organism>
<keyword evidence="3" id="KW-1185">Reference proteome</keyword>
<evidence type="ECO:0000256" key="1">
    <source>
        <dbReference type="SAM" id="MobiDB-lite"/>
    </source>
</evidence>
<dbReference type="Proteomes" id="UP001171606">
    <property type="component" value="Unassembled WGS sequence"/>
</dbReference>
<feature type="region of interest" description="Disordered" evidence="1">
    <location>
        <begin position="1"/>
        <end position="32"/>
    </location>
</feature>
<sequence>MCPQTRTTPSFFKRILPSRPNRAAGKSSSRNRAFGAYRPPYRHFAEHNGPAASGIFKNFSSISMTYNETTSKENFEFIAISH</sequence>